<evidence type="ECO:0000259" key="18">
    <source>
        <dbReference type="Pfam" id="PF18707"/>
    </source>
</evidence>
<dbReference type="InterPro" id="IPR040951">
    <property type="entry name" value="IL2RB_N1"/>
</dbReference>
<organism evidence="19 20">
    <name type="scientific">Scophthalmus maximus</name>
    <name type="common">Turbot</name>
    <name type="synonym">Psetta maxima</name>
    <dbReference type="NCBI Taxonomy" id="52904"/>
    <lineage>
        <taxon>Eukaryota</taxon>
        <taxon>Metazoa</taxon>
        <taxon>Chordata</taxon>
        <taxon>Craniata</taxon>
        <taxon>Vertebrata</taxon>
        <taxon>Euteleostomi</taxon>
        <taxon>Actinopterygii</taxon>
        <taxon>Neopterygii</taxon>
        <taxon>Teleostei</taxon>
        <taxon>Neoteleostei</taxon>
        <taxon>Acanthomorphata</taxon>
        <taxon>Carangaria</taxon>
        <taxon>Pleuronectiformes</taxon>
        <taxon>Pleuronectoidei</taxon>
        <taxon>Scophthalmidae</taxon>
        <taxon>Scophthalmus</taxon>
    </lineage>
</organism>
<dbReference type="PANTHER" id="PTHR23037:SF22">
    <property type="entry name" value="CYTOKINE RECEPTOR COMMON SUBUNIT BETA"/>
    <property type="match status" value="1"/>
</dbReference>
<evidence type="ECO:0000256" key="8">
    <source>
        <dbReference type="ARBA" id="ARBA00023157"/>
    </source>
</evidence>
<comment type="subunit">
    <text evidence="11">Non-covalent dimer of an alpha and a beta subunit. IL2R exists in 3 different forms: a high affinity dimer, an intermediate affinity monomer (beta subunit), and a low affinity monomer (alpha subunit). The high and intermediate affinity forms also associate with a gamma subunit. Interacts with SHB upon interleukin stimulation.</text>
</comment>
<keyword evidence="6 16" id="KW-1133">Transmembrane helix</keyword>
<dbReference type="Proteomes" id="UP000694558">
    <property type="component" value="Chromosome 8"/>
</dbReference>
<dbReference type="AlphaFoldDB" id="A0A8D3BI55"/>
<keyword evidence="10" id="KW-0325">Glycoprotein</keyword>
<dbReference type="SUPFAM" id="SSF49265">
    <property type="entry name" value="Fibronectin type III"/>
    <property type="match status" value="1"/>
</dbReference>
<comment type="similarity">
    <text evidence="2">Belongs to the type I cytokine receptor family. Type 4 subfamily.</text>
</comment>
<keyword evidence="8" id="KW-1015">Disulfide bond</keyword>
<dbReference type="Pfam" id="PF18707">
    <property type="entry name" value="IL2RB_N1"/>
    <property type="match status" value="1"/>
</dbReference>
<evidence type="ECO:0000256" key="3">
    <source>
        <dbReference type="ARBA" id="ARBA00016239"/>
    </source>
</evidence>
<evidence type="ECO:0000256" key="12">
    <source>
        <dbReference type="ARBA" id="ARBA00031280"/>
    </source>
</evidence>
<keyword evidence="7 16" id="KW-0472">Membrane</keyword>
<evidence type="ECO:0000256" key="6">
    <source>
        <dbReference type="ARBA" id="ARBA00022989"/>
    </source>
</evidence>
<comment type="function">
    <text evidence="14">Receptor for interleukin-2. This beta subunit is involved in receptor mediated endocytosis and transduces the mitogenic signals of IL2. Probably in association with IL15RA, involved in the stimulation of neutrophil phagocytosis by IL15.</text>
</comment>
<keyword evidence="4 16" id="KW-0812">Transmembrane</keyword>
<evidence type="ECO:0000256" key="4">
    <source>
        <dbReference type="ARBA" id="ARBA00022692"/>
    </source>
</evidence>
<dbReference type="InterPro" id="IPR036116">
    <property type="entry name" value="FN3_sf"/>
</dbReference>
<evidence type="ECO:0000256" key="14">
    <source>
        <dbReference type="ARBA" id="ARBA00045664"/>
    </source>
</evidence>
<dbReference type="GO" id="GO:0009897">
    <property type="term" value="C:external side of plasma membrane"/>
    <property type="evidence" value="ECO:0007669"/>
    <property type="project" value="TreeGrafter"/>
</dbReference>
<protein>
    <recommendedName>
        <fullName evidence="3">Interleukin-2 receptor subunit beta</fullName>
    </recommendedName>
    <alternativeName>
        <fullName evidence="13">High affinity IL-2 receptor subunit beta</fullName>
    </alternativeName>
    <alternativeName>
        <fullName evidence="12">p70-75</fullName>
    </alternativeName>
</protein>
<evidence type="ECO:0000313" key="20">
    <source>
        <dbReference type="Proteomes" id="UP000694558"/>
    </source>
</evidence>
<gene>
    <name evidence="19" type="primary">LOC118312014</name>
</gene>
<evidence type="ECO:0000313" key="19">
    <source>
        <dbReference type="Ensembl" id="ENSSMAP00000034624.2"/>
    </source>
</evidence>
<evidence type="ECO:0000256" key="11">
    <source>
        <dbReference type="ARBA" id="ARBA00026094"/>
    </source>
</evidence>
<feature type="domain" description="Interleukin-2 receptor subunit beta N-terminal" evidence="18">
    <location>
        <begin position="37"/>
        <end position="123"/>
    </location>
</feature>
<evidence type="ECO:0000256" key="17">
    <source>
        <dbReference type="SAM" id="SignalP"/>
    </source>
</evidence>
<name>A0A8D3BI55_SCOMX</name>
<dbReference type="InterPro" id="IPR003531">
    <property type="entry name" value="Hempt_rcpt_S_F1_CS"/>
</dbReference>
<proteinExistence type="inferred from homology"/>
<dbReference type="InterPro" id="IPR003961">
    <property type="entry name" value="FN3_dom"/>
</dbReference>
<evidence type="ECO:0000256" key="10">
    <source>
        <dbReference type="ARBA" id="ARBA00023180"/>
    </source>
</evidence>
<evidence type="ECO:0000256" key="1">
    <source>
        <dbReference type="ARBA" id="ARBA00004479"/>
    </source>
</evidence>
<reference evidence="19" key="1">
    <citation type="submission" date="2023-05" db="EMBL/GenBank/DDBJ databases">
        <title>High-quality long-read genome of Scophthalmus maximus.</title>
        <authorList>
            <person name="Lien S."/>
            <person name="Martinez P."/>
        </authorList>
    </citation>
    <scope>NUCLEOTIDE SEQUENCE [LARGE SCALE GENOMIC DNA]</scope>
</reference>
<evidence type="ECO:0000256" key="9">
    <source>
        <dbReference type="ARBA" id="ARBA00023170"/>
    </source>
</evidence>
<evidence type="ECO:0000256" key="7">
    <source>
        <dbReference type="ARBA" id="ARBA00023136"/>
    </source>
</evidence>
<dbReference type="CDD" id="cd00063">
    <property type="entry name" value="FN3"/>
    <property type="match status" value="1"/>
</dbReference>
<evidence type="ECO:0000256" key="16">
    <source>
        <dbReference type="SAM" id="Phobius"/>
    </source>
</evidence>
<evidence type="ECO:0000256" key="5">
    <source>
        <dbReference type="ARBA" id="ARBA00022729"/>
    </source>
</evidence>
<dbReference type="PROSITE" id="PS01355">
    <property type="entry name" value="HEMATOPO_REC_S_F1"/>
    <property type="match status" value="1"/>
</dbReference>
<feature type="compositionally biased region" description="Basic and acidic residues" evidence="15">
    <location>
        <begin position="406"/>
        <end position="415"/>
    </location>
</feature>
<dbReference type="InterPro" id="IPR013783">
    <property type="entry name" value="Ig-like_fold"/>
</dbReference>
<keyword evidence="5 17" id="KW-0732">Signal</keyword>
<sequence>MEGGRRRPLLPLLLLHHLLLAAPQEGAPSCTDSRDKRLTCTSDYNRTITCAWSGTDESDRADAPCALRAALVNSRNQFSASCDLEPVNVSVPALQKCSMVFQQDFIFKSRNNLSISRSCKPAKPILKIYFRPACHIKLNPPGKPAINDTTASWRPQVKEHKGIKKYTCQLQWRSWDQSWSDPSVQEKQTTTRTCGVNCNAQLDSNLLVPGERHEARVRVHAEERWGESTWSDWSPTASWVSAVSPITEPPPPQPLSDFAGGQLGMIVAGAGLALSLAFIGLFRNIKTNWAYEKIRRPDPGKSFLKDVNFQFKDGTTRHPLQMDVSQNELVEPLLHKRILSLLLDTGECCLRRGHLQGGCLHTRRQRGGSAGEDEQRQQLRVDQLQFLQPQLLPAVSSSSSSCPPAHHGESDTPRQ</sequence>
<feature type="chain" id="PRO_5034541002" description="Interleukin-2 receptor subunit beta" evidence="17">
    <location>
        <begin position="27"/>
        <end position="415"/>
    </location>
</feature>
<feature type="signal peptide" evidence="17">
    <location>
        <begin position="1"/>
        <end position="26"/>
    </location>
</feature>
<dbReference type="Ensembl" id="ENSSMAT00000035065.2">
    <property type="protein sequence ID" value="ENSSMAP00000034624.2"/>
    <property type="gene ID" value="ENSSMAG00000021172.2"/>
</dbReference>
<dbReference type="GO" id="GO:0016064">
    <property type="term" value="P:immunoglobulin mediated immune response"/>
    <property type="evidence" value="ECO:0007669"/>
    <property type="project" value="TreeGrafter"/>
</dbReference>
<dbReference type="GeneTree" id="ENSGT00510000049239"/>
<dbReference type="Gene3D" id="2.60.40.10">
    <property type="entry name" value="Immunoglobulins"/>
    <property type="match status" value="2"/>
</dbReference>
<feature type="region of interest" description="Disordered" evidence="15">
    <location>
        <begin position="393"/>
        <end position="415"/>
    </location>
</feature>
<dbReference type="PANTHER" id="PTHR23037">
    <property type="entry name" value="CYTOKINE RECEPTOR"/>
    <property type="match status" value="1"/>
</dbReference>
<accession>A0A8D3BI55</accession>
<feature type="transmembrane region" description="Helical" evidence="16">
    <location>
        <begin position="263"/>
        <end position="285"/>
    </location>
</feature>
<evidence type="ECO:0000256" key="15">
    <source>
        <dbReference type="SAM" id="MobiDB-lite"/>
    </source>
</evidence>
<evidence type="ECO:0000256" key="13">
    <source>
        <dbReference type="ARBA" id="ARBA00032935"/>
    </source>
</evidence>
<keyword evidence="9" id="KW-0675">Receptor</keyword>
<reference evidence="19" key="2">
    <citation type="submission" date="2025-08" db="UniProtKB">
        <authorList>
            <consortium name="Ensembl"/>
        </authorList>
    </citation>
    <scope>IDENTIFICATION</scope>
</reference>
<evidence type="ECO:0000256" key="2">
    <source>
        <dbReference type="ARBA" id="ARBA00008280"/>
    </source>
</evidence>
<comment type="subcellular location">
    <subcellularLocation>
        <location evidence="1">Membrane</location>
        <topology evidence="1">Single-pass type I membrane protein</topology>
    </subcellularLocation>
</comment>
<dbReference type="GO" id="GO:0004896">
    <property type="term" value="F:cytokine receptor activity"/>
    <property type="evidence" value="ECO:0007669"/>
    <property type="project" value="InterPro"/>
</dbReference>